<sequence>SAIVVKAIGEFVSYERGHEFDSPIKKVGDRAESSKVMGGMSGLSVVQQLVLTGYDTDRAFETAPSRFAEEATRDSVQKGLKKQLYPLIHADELFSCVTFSDTRAVFVATTGSIRLGRVPSARRRVHWVGRRPPSTSNNHRCTVGRRFVRSDVPMCSRSLASGPFFPE</sequence>
<accession>K0R512</accession>
<organism evidence="1 2">
    <name type="scientific">Thalassiosira oceanica</name>
    <name type="common">Marine diatom</name>
    <dbReference type="NCBI Taxonomy" id="159749"/>
    <lineage>
        <taxon>Eukaryota</taxon>
        <taxon>Sar</taxon>
        <taxon>Stramenopiles</taxon>
        <taxon>Ochrophyta</taxon>
        <taxon>Bacillariophyta</taxon>
        <taxon>Coscinodiscophyceae</taxon>
        <taxon>Thalassiosirophycidae</taxon>
        <taxon>Thalassiosirales</taxon>
        <taxon>Thalassiosiraceae</taxon>
        <taxon>Thalassiosira</taxon>
    </lineage>
</organism>
<feature type="non-terminal residue" evidence="1">
    <location>
        <position position="1"/>
    </location>
</feature>
<dbReference type="AlphaFoldDB" id="K0R512"/>
<proteinExistence type="predicted"/>
<keyword evidence="2" id="KW-1185">Reference proteome</keyword>
<dbReference type="Proteomes" id="UP000266841">
    <property type="component" value="Unassembled WGS sequence"/>
</dbReference>
<reference evidence="1 2" key="1">
    <citation type="journal article" date="2012" name="Genome Biol.">
        <title>Genome and low-iron response of an oceanic diatom adapted to chronic iron limitation.</title>
        <authorList>
            <person name="Lommer M."/>
            <person name="Specht M."/>
            <person name="Roy A.S."/>
            <person name="Kraemer L."/>
            <person name="Andreson R."/>
            <person name="Gutowska M.A."/>
            <person name="Wolf J."/>
            <person name="Bergner S.V."/>
            <person name="Schilhabel M.B."/>
            <person name="Klostermeier U.C."/>
            <person name="Beiko R.G."/>
            <person name="Rosenstiel P."/>
            <person name="Hippler M."/>
            <person name="Laroche J."/>
        </authorList>
    </citation>
    <scope>NUCLEOTIDE SEQUENCE [LARGE SCALE GENOMIC DNA]</scope>
    <source>
        <strain evidence="1 2">CCMP1005</strain>
    </source>
</reference>
<evidence type="ECO:0000313" key="1">
    <source>
        <dbReference type="EMBL" id="EJK48313.1"/>
    </source>
</evidence>
<dbReference type="EMBL" id="AGNL01046003">
    <property type="protein sequence ID" value="EJK48313.1"/>
    <property type="molecule type" value="Genomic_DNA"/>
</dbReference>
<protein>
    <submittedName>
        <fullName evidence="1">Uncharacterized protein</fullName>
    </submittedName>
</protein>
<comment type="caution">
    <text evidence="1">The sequence shown here is derived from an EMBL/GenBank/DDBJ whole genome shotgun (WGS) entry which is preliminary data.</text>
</comment>
<gene>
    <name evidence="1" type="ORF">THAOC_32902</name>
</gene>
<name>K0R512_THAOC</name>
<evidence type="ECO:0000313" key="2">
    <source>
        <dbReference type="Proteomes" id="UP000266841"/>
    </source>
</evidence>